<dbReference type="Proteomes" id="UP000199599">
    <property type="component" value="Unassembled WGS sequence"/>
</dbReference>
<dbReference type="Pfam" id="PF21365">
    <property type="entry name" value="Glyco_hydro_31_3rd"/>
    <property type="match status" value="1"/>
</dbReference>
<evidence type="ECO:0000256" key="1">
    <source>
        <dbReference type="ARBA" id="ARBA00007806"/>
    </source>
</evidence>
<dbReference type="InterPro" id="IPR048395">
    <property type="entry name" value="Glyco_hydro_31_C"/>
</dbReference>
<accession>A0A1I1RV13</accession>
<dbReference type="Gene3D" id="3.20.20.80">
    <property type="entry name" value="Glycosidases"/>
    <property type="match status" value="1"/>
</dbReference>
<dbReference type="GO" id="GO:0005975">
    <property type="term" value="P:carbohydrate metabolic process"/>
    <property type="evidence" value="ECO:0007669"/>
    <property type="project" value="InterPro"/>
</dbReference>
<dbReference type="RefSeq" id="WP_090092594.1">
    <property type="nucleotide sequence ID" value="NZ_CBCRVU010000002.1"/>
</dbReference>
<feature type="domain" description="Fibronectin type-III" evidence="3">
    <location>
        <begin position="773"/>
        <end position="843"/>
    </location>
</feature>
<dbReference type="Pfam" id="PF13802">
    <property type="entry name" value="Gal_mutarotas_2"/>
    <property type="match status" value="1"/>
</dbReference>
<comment type="similarity">
    <text evidence="1 2">Belongs to the glycosyl hydrolase 31 family.</text>
</comment>
<dbReference type="CDD" id="cd00063">
    <property type="entry name" value="FN3"/>
    <property type="match status" value="1"/>
</dbReference>
<evidence type="ECO:0000256" key="2">
    <source>
        <dbReference type="RuleBase" id="RU361185"/>
    </source>
</evidence>
<organism evidence="4 5">
    <name type="scientific">Lactobacillus bombicola</name>
    <dbReference type="NCBI Taxonomy" id="1505723"/>
    <lineage>
        <taxon>Bacteria</taxon>
        <taxon>Bacillati</taxon>
        <taxon>Bacillota</taxon>
        <taxon>Bacilli</taxon>
        <taxon>Lactobacillales</taxon>
        <taxon>Lactobacillaceae</taxon>
        <taxon>Lactobacillus</taxon>
    </lineage>
</organism>
<evidence type="ECO:0000259" key="3">
    <source>
        <dbReference type="SMART" id="SM00060"/>
    </source>
</evidence>
<keyword evidence="2" id="KW-0326">Glycosidase</keyword>
<dbReference type="InterPro" id="IPR025887">
    <property type="entry name" value="Glyco_hydro_31_N_dom"/>
</dbReference>
<evidence type="ECO:0000313" key="5">
    <source>
        <dbReference type="Proteomes" id="UP000199599"/>
    </source>
</evidence>
<name>A0A1I1RV13_9LACO</name>
<dbReference type="PANTHER" id="PTHR22762:SF166">
    <property type="entry name" value="ALPHA-GLUCOSIDASE"/>
    <property type="match status" value="1"/>
</dbReference>
<dbReference type="Gene3D" id="2.60.40.1180">
    <property type="entry name" value="Golgi alpha-mannosidase II"/>
    <property type="match status" value="2"/>
</dbReference>
<dbReference type="EMBL" id="FOMN01000002">
    <property type="protein sequence ID" value="SFD37912.1"/>
    <property type="molecule type" value="Genomic_DNA"/>
</dbReference>
<dbReference type="InterPro" id="IPR017853">
    <property type="entry name" value="GH"/>
</dbReference>
<dbReference type="Pfam" id="PF01055">
    <property type="entry name" value="Glyco_hydro_31_2nd"/>
    <property type="match status" value="1"/>
</dbReference>
<dbReference type="Gene3D" id="2.60.40.1760">
    <property type="entry name" value="glycosyl hydrolase (family 31)"/>
    <property type="match status" value="1"/>
</dbReference>
<dbReference type="SMART" id="SM00060">
    <property type="entry name" value="FN3"/>
    <property type="match status" value="1"/>
</dbReference>
<dbReference type="STRING" id="1505723.SAMN04487792_0588"/>
<dbReference type="GO" id="GO:0030246">
    <property type="term" value="F:carbohydrate binding"/>
    <property type="evidence" value="ECO:0007669"/>
    <property type="project" value="InterPro"/>
</dbReference>
<reference evidence="5" key="1">
    <citation type="submission" date="2016-10" db="EMBL/GenBank/DDBJ databases">
        <authorList>
            <person name="Varghese N."/>
            <person name="Submissions S."/>
        </authorList>
    </citation>
    <scope>NUCLEOTIDE SEQUENCE [LARGE SCALE GENOMIC DNA]</scope>
    <source>
        <strain evidence="5">R-53102</strain>
    </source>
</reference>
<dbReference type="SUPFAM" id="SSF51445">
    <property type="entry name" value="(Trans)glycosidases"/>
    <property type="match status" value="1"/>
</dbReference>
<dbReference type="InterPro" id="IPR008979">
    <property type="entry name" value="Galactose-bd-like_sf"/>
</dbReference>
<protein>
    <submittedName>
        <fullName evidence="4">Alpha-glucosidase, glycosyl hydrolase family GH31</fullName>
    </submittedName>
</protein>
<dbReference type="PANTHER" id="PTHR22762">
    <property type="entry name" value="ALPHA-GLUCOSIDASE"/>
    <property type="match status" value="1"/>
</dbReference>
<dbReference type="SUPFAM" id="SSF51011">
    <property type="entry name" value="Glycosyl hydrolase domain"/>
    <property type="match status" value="1"/>
</dbReference>
<dbReference type="AlphaFoldDB" id="A0A1I1RV13"/>
<dbReference type="InterPro" id="IPR000322">
    <property type="entry name" value="Glyco_hydro_31_TIM"/>
</dbReference>
<dbReference type="Gene3D" id="2.60.120.260">
    <property type="entry name" value="Galactose-binding domain-like"/>
    <property type="match status" value="1"/>
</dbReference>
<proteinExistence type="inferred from homology"/>
<evidence type="ECO:0000313" key="4">
    <source>
        <dbReference type="EMBL" id="SFD37912.1"/>
    </source>
</evidence>
<dbReference type="InterPro" id="IPR013780">
    <property type="entry name" value="Glyco_hydro_b"/>
</dbReference>
<dbReference type="SUPFAM" id="SSF49785">
    <property type="entry name" value="Galactose-binding domain-like"/>
    <property type="match status" value="1"/>
</dbReference>
<dbReference type="SUPFAM" id="SSF74650">
    <property type="entry name" value="Galactose mutarotase-like"/>
    <property type="match status" value="1"/>
</dbReference>
<dbReference type="GO" id="GO:0004553">
    <property type="term" value="F:hydrolase activity, hydrolyzing O-glycosyl compounds"/>
    <property type="evidence" value="ECO:0007669"/>
    <property type="project" value="InterPro"/>
</dbReference>
<dbReference type="InterPro" id="IPR011013">
    <property type="entry name" value="Gal_mutarotase_sf_dom"/>
</dbReference>
<keyword evidence="2 4" id="KW-0378">Hydrolase</keyword>
<dbReference type="InterPro" id="IPR036116">
    <property type="entry name" value="FN3_sf"/>
</dbReference>
<dbReference type="CDD" id="cd14752">
    <property type="entry name" value="GH31_N"/>
    <property type="match status" value="1"/>
</dbReference>
<gene>
    <name evidence="4" type="ORF">SAMN04487792_0588</name>
</gene>
<dbReference type="SUPFAM" id="SSF49265">
    <property type="entry name" value="Fibronectin type III"/>
    <property type="match status" value="1"/>
</dbReference>
<sequence>MIQKTNKHQLGALTGANRCENFYELHFATGEVAHFYILADGIFRFLLDPEQNFNENRTTYIQLNNFDESAFKLSRVHATNDSLIIHAGNYQIIFGQNPVLMSIFDEKLHRIRMAQAKPLELSNEATSETLVQKKNEFYFGGGLQNGYFSHKGRKIMIKHDQITGKGGIPLQVPFFWSNAGYGEIRNTAQEGIYDFGQQNPELTLIKHQDVIFDSFYIMGETPHSILKKYYSLTGQPQLLPKYALGLGHIGNFITTLWQPSQAKERNASRFDNSYYTRTNDPTVASGKASLNGEEDYQFSARGLIDRYKAMNFNLAWLIPNHGVSAVDYQRFNFFNDYAIDQGVQPGFWYEGQPTLPSKSSFSYARNETAIDTDQKQLQSILRPKRPLILRDGGFMGMQNKAALIFGDVGGNWENITTQVAGMIGANLSGQPLVGAAIDGAQGGGNAQIYVRDFQWKTFTPFLFNIDDQSNYSKTPFSYNNKITNINRAYLALHQQLQSYLYTLNAQARTGNPIMQPLFMAFPDERINYTEQFNSEFMLGNNFLIAPITNGREDANCDSRKDNLYLPGKHIMWIDLLTGKKYAGNRVYNNLSFPLWHLPVFVRGGSIFDFGHRNFFFYPQGESETVIYNDDDLTAFSEHHYETHIKSIVKGEKLTITIDPIKGDYSALKTDQETQLTIMCDSYSDQVTVKINDQVIQIQQYGTIDAFNHAREGIFYNTNYALPEFAPYLQQGQTAFQIKLANRNITDAKIEITINNFSYNSKVMVPAVTNGLLPSPKLPSVDSNKISAHSFELTWSRPGNVEVEINHLIYEGISGKSFTFHELTPNNRYIIRMRYVAGNKVSEWSDLFGVITKHEAIENAIADILVTSNCESNSHHPLTYLTDLKLASEWQTNQVSLQDNPLKLTFTFDKVENLSRMVFVPRNIDHKANPVDVSILVSPDGKNFTSYIDHLQWKADSKNKVVGLRDVTAKAIELAIYQSSGSLVAAREIFFYRAKK</sequence>
<dbReference type="InterPro" id="IPR003961">
    <property type="entry name" value="FN3_dom"/>
</dbReference>